<keyword evidence="2" id="KW-1185">Reference proteome</keyword>
<gene>
    <name evidence="1" type="ORF">K488DRAFT_92003</name>
</gene>
<dbReference type="EMBL" id="MU274247">
    <property type="protein sequence ID" value="KAI0026719.1"/>
    <property type="molecule type" value="Genomic_DNA"/>
</dbReference>
<reference evidence="1" key="2">
    <citation type="journal article" date="2022" name="New Phytol.">
        <title>Evolutionary transition to the ectomycorrhizal habit in the genomes of a hyperdiverse lineage of mushroom-forming fungi.</title>
        <authorList>
            <person name="Looney B."/>
            <person name="Miyauchi S."/>
            <person name="Morin E."/>
            <person name="Drula E."/>
            <person name="Courty P.E."/>
            <person name="Kohler A."/>
            <person name="Kuo A."/>
            <person name="LaButti K."/>
            <person name="Pangilinan J."/>
            <person name="Lipzen A."/>
            <person name="Riley R."/>
            <person name="Andreopoulos W."/>
            <person name="He G."/>
            <person name="Johnson J."/>
            <person name="Nolan M."/>
            <person name="Tritt A."/>
            <person name="Barry K.W."/>
            <person name="Grigoriev I.V."/>
            <person name="Nagy L.G."/>
            <person name="Hibbett D."/>
            <person name="Henrissat B."/>
            <person name="Matheny P.B."/>
            <person name="Labbe J."/>
            <person name="Martin F.M."/>
        </authorList>
    </citation>
    <scope>NUCLEOTIDE SEQUENCE</scope>
    <source>
        <strain evidence="1">EC-137</strain>
    </source>
</reference>
<proteinExistence type="predicted"/>
<dbReference type="Proteomes" id="UP000814128">
    <property type="component" value="Unassembled WGS sequence"/>
</dbReference>
<reference evidence="1" key="1">
    <citation type="submission" date="2021-02" db="EMBL/GenBank/DDBJ databases">
        <authorList>
            <consortium name="DOE Joint Genome Institute"/>
            <person name="Ahrendt S."/>
            <person name="Looney B.P."/>
            <person name="Miyauchi S."/>
            <person name="Morin E."/>
            <person name="Drula E."/>
            <person name="Courty P.E."/>
            <person name="Chicoki N."/>
            <person name="Fauchery L."/>
            <person name="Kohler A."/>
            <person name="Kuo A."/>
            <person name="Labutti K."/>
            <person name="Pangilinan J."/>
            <person name="Lipzen A."/>
            <person name="Riley R."/>
            <person name="Andreopoulos W."/>
            <person name="He G."/>
            <person name="Johnson J."/>
            <person name="Barry K.W."/>
            <person name="Grigoriev I.V."/>
            <person name="Nagy L."/>
            <person name="Hibbett D."/>
            <person name="Henrissat B."/>
            <person name="Matheny P.B."/>
            <person name="Labbe J."/>
            <person name="Martin F."/>
        </authorList>
    </citation>
    <scope>NUCLEOTIDE SEQUENCE</scope>
    <source>
        <strain evidence="1">EC-137</strain>
    </source>
</reference>
<comment type="caution">
    <text evidence="1">The sequence shown here is derived from an EMBL/GenBank/DDBJ whole genome shotgun (WGS) entry which is preliminary data.</text>
</comment>
<evidence type="ECO:0000313" key="2">
    <source>
        <dbReference type="Proteomes" id="UP000814128"/>
    </source>
</evidence>
<organism evidence="1 2">
    <name type="scientific">Vararia minispora EC-137</name>
    <dbReference type="NCBI Taxonomy" id="1314806"/>
    <lineage>
        <taxon>Eukaryota</taxon>
        <taxon>Fungi</taxon>
        <taxon>Dikarya</taxon>
        <taxon>Basidiomycota</taxon>
        <taxon>Agaricomycotina</taxon>
        <taxon>Agaricomycetes</taxon>
        <taxon>Russulales</taxon>
        <taxon>Lachnocladiaceae</taxon>
        <taxon>Vararia</taxon>
    </lineage>
</organism>
<sequence length="208" mass="22645">MFVVPYAHSDYEPNQGVYPGMTPPPSLESRFPDLDCALPVYVVVSAHPSPDAPDPRPRPWALAWPLALANNLVPALLVAPPSASSPTPDFAPIAVPVPVPARSTRIAAVARVLQAARAPARDHFTFWGALTRAWTREDMHGARWVLLALLDRPHRRALEHLADNVRLMKPNGWWNGQNWVVALLNAAVEDGIVSYAQRDAALVAAASI</sequence>
<protein>
    <submittedName>
        <fullName evidence="1">Uncharacterized protein</fullName>
    </submittedName>
</protein>
<evidence type="ECO:0000313" key="1">
    <source>
        <dbReference type="EMBL" id="KAI0026719.1"/>
    </source>
</evidence>
<name>A0ACB8Q4P4_9AGAM</name>
<accession>A0ACB8Q4P4</accession>